<dbReference type="InterPro" id="IPR002136">
    <property type="entry name" value="Ribosomal_uL4"/>
</dbReference>
<dbReference type="InterPro" id="IPR023574">
    <property type="entry name" value="Ribosomal_uL4_dom_sf"/>
</dbReference>
<feature type="region of interest" description="Disordered" evidence="6">
    <location>
        <begin position="1"/>
        <end position="29"/>
    </location>
</feature>
<dbReference type="Proteomes" id="UP000034471">
    <property type="component" value="Unassembled WGS sequence"/>
</dbReference>
<keyword evidence="5" id="KW-0699">rRNA-binding</keyword>
<evidence type="ECO:0000256" key="5">
    <source>
        <dbReference type="HAMAP-Rule" id="MF_01328"/>
    </source>
</evidence>
<proteinExistence type="inferred from homology"/>
<organism evidence="7 8">
    <name type="scientific">Candidatus Roizmanbacteria bacterium GW2011_GWA2_37_7</name>
    <dbReference type="NCBI Taxonomy" id="1618481"/>
    <lineage>
        <taxon>Bacteria</taxon>
        <taxon>Candidatus Roizmaniibacteriota</taxon>
    </lineage>
</organism>
<sequence>MAAQEGKKIKKTKAVKEKPAHDEVSVYDLHGKPIKTEKLQKEVFQHKDNPALIAQYVRVYLNNQRQGTSSTKTRSEVSGTTKKMYKQKGTGRARHGAAKANLFRGGGVTFGPKPKEYSLNLNKKQKKQALFISLTQKARAKSIRVLDSSDMGKEPKTSIIAQFLTATKLSGKKVLFILSKLEKTSFVLSVRNIKSSDLIQSSTINPYEILNHDEIIFVDDSLQSFYSHFTKKNEN</sequence>
<evidence type="ECO:0000256" key="4">
    <source>
        <dbReference type="ARBA" id="ARBA00035244"/>
    </source>
</evidence>
<feature type="compositionally biased region" description="Basic residues" evidence="6">
    <location>
        <begin position="83"/>
        <end position="95"/>
    </location>
</feature>
<dbReference type="PANTHER" id="PTHR10746">
    <property type="entry name" value="50S RIBOSOMAL PROTEIN L4"/>
    <property type="match status" value="1"/>
</dbReference>
<dbReference type="InterPro" id="IPR013005">
    <property type="entry name" value="Ribosomal_uL4-like"/>
</dbReference>
<feature type="compositionally biased region" description="Basic and acidic residues" evidence="6">
    <location>
        <begin position="14"/>
        <end position="29"/>
    </location>
</feature>
<comment type="similarity">
    <text evidence="1 5">Belongs to the universal ribosomal protein uL4 family.</text>
</comment>
<comment type="function">
    <text evidence="5">Forms part of the polypeptide exit tunnel.</text>
</comment>
<dbReference type="Gene3D" id="3.40.1370.10">
    <property type="match status" value="1"/>
</dbReference>
<gene>
    <name evidence="5" type="primary">rplD</name>
    <name evidence="7" type="ORF">US54_C0012G0004</name>
</gene>
<keyword evidence="3 5" id="KW-0687">Ribonucleoprotein</keyword>
<dbReference type="PATRIC" id="fig|1618481.3.peg.327"/>
<protein>
    <recommendedName>
        <fullName evidence="4 5">Large ribosomal subunit protein uL4</fullName>
    </recommendedName>
</protein>
<dbReference type="GO" id="GO:1990904">
    <property type="term" value="C:ribonucleoprotein complex"/>
    <property type="evidence" value="ECO:0007669"/>
    <property type="project" value="UniProtKB-KW"/>
</dbReference>
<dbReference type="GO" id="GO:0019843">
    <property type="term" value="F:rRNA binding"/>
    <property type="evidence" value="ECO:0007669"/>
    <property type="project" value="UniProtKB-UniRule"/>
</dbReference>
<dbReference type="Pfam" id="PF00573">
    <property type="entry name" value="Ribosomal_L4"/>
    <property type="match status" value="1"/>
</dbReference>
<dbReference type="GO" id="GO:0003735">
    <property type="term" value="F:structural constituent of ribosome"/>
    <property type="evidence" value="ECO:0007669"/>
    <property type="project" value="InterPro"/>
</dbReference>
<evidence type="ECO:0000256" key="3">
    <source>
        <dbReference type="ARBA" id="ARBA00023274"/>
    </source>
</evidence>
<feature type="region of interest" description="Disordered" evidence="6">
    <location>
        <begin position="65"/>
        <end position="95"/>
    </location>
</feature>
<evidence type="ECO:0000256" key="1">
    <source>
        <dbReference type="ARBA" id="ARBA00010528"/>
    </source>
</evidence>
<evidence type="ECO:0000256" key="2">
    <source>
        <dbReference type="ARBA" id="ARBA00022980"/>
    </source>
</evidence>
<name>A0A0G0H835_9BACT</name>
<dbReference type="GO" id="GO:0006412">
    <property type="term" value="P:translation"/>
    <property type="evidence" value="ECO:0007669"/>
    <property type="project" value="UniProtKB-UniRule"/>
</dbReference>
<evidence type="ECO:0000313" key="7">
    <source>
        <dbReference type="EMBL" id="KKQ38307.1"/>
    </source>
</evidence>
<evidence type="ECO:0000256" key="6">
    <source>
        <dbReference type="SAM" id="MobiDB-lite"/>
    </source>
</evidence>
<feature type="compositionally biased region" description="Polar residues" evidence="6">
    <location>
        <begin position="65"/>
        <end position="81"/>
    </location>
</feature>
<dbReference type="GO" id="GO:0005840">
    <property type="term" value="C:ribosome"/>
    <property type="evidence" value="ECO:0007669"/>
    <property type="project" value="UniProtKB-KW"/>
</dbReference>
<evidence type="ECO:0000313" key="8">
    <source>
        <dbReference type="Proteomes" id="UP000034471"/>
    </source>
</evidence>
<comment type="subunit">
    <text evidence="5">Part of the 50S ribosomal subunit.</text>
</comment>
<dbReference type="AlphaFoldDB" id="A0A0G0H835"/>
<accession>A0A0G0H835</accession>
<keyword evidence="5" id="KW-0694">RNA-binding</keyword>
<dbReference type="NCBIfam" id="TIGR03953">
    <property type="entry name" value="rplD_bact"/>
    <property type="match status" value="1"/>
</dbReference>
<dbReference type="STRING" id="1618481.US54_C0012G0004"/>
<comment type="function">
    <text evidence="5">One of the primary rRNA binding proteins, this protein initially binds near the 5'-end of the 23S rRNA. It is important during the early stages of 50S assembly. It makes multiple contacts with different domains of the 23S rRNA in the assembled 50S subunit and ribosome.</text>
</comment>
<dbReference type="EMBL" id="LBTJ01000012">
    <property type="protein sequence ID" value="KKQ38307.1"/>
    <property type="molecule type" value="Genomic_DNA"/>
</dbReference>
<comment type="caution">
    <text evidence="7">The sequence shown here is derived from an EMBL/GenBank/DDBJ whole genome shotgun (WGS) entry which is preliminary data.</text>
</comment>
<dbReference type="HAMAP" id="MF_01328_B">
    <property type="entry name" value="Ribosomal_uL4_B"/>
    <property type="match status" value="1"/>
</dbReference>
<keyword evidence="2 5" id="KW-0689">Ribosomal protein</keyword>
<reference evidence="7 8" key="1">
    <citation type="journal article" date="2015" name="Nature">
        <title>rRNA introns, odd ribosomes, and small enigmatic genomes across a large radiation of phyla.</title>
        <authorList>
            <person name="Brown C.T."/>
            <person name="Hug L.A."/>
            <person name="Thomas B.C."/>
            <person name="Sharon I."/>
            <person name="Castelle C.J."/>
            <person name="Singh A."/>
            <person name="Wilkins M.J."/>
            <person name="Williams K.H."/>
            <person name="Banfield J.F."/>
        </authorList>
    </citation>
    <scope>NUCLEOTIDE SEQUENCE [LARGE SCALE GENOMIC DNA]</scope>
</reference>
<dbReference type="PANTHER" id="PTHR10746:SF6">
    <property type="entry name" value="LARGE RIBOSOMAL SUBUNIT PROTEIN UL4M"/>
    <property type="match status" value="1"/>
</dbReference>
<dbReference type="SUPFAM" id="SSF52166">
    <property type="entry name" value="Ribosomal protein L4"/>
    <property type="match status" value="1"/>
</dbReference>